<dbReference type="Proteomes" id="UP000265515">
    <property type="component" value="Unassembled WGS sequence"/>
</dbReference>
<feature type="transmembrane region" description="Helical" evidence="2">
    <location>
        <begin position="49"/>
        <end position="69"/>
    </location>
</feature>
<keyword evidence="4" id="KW-1185">Reference proteome</keyword>
<dbReference type="AlphaFoldDB" id="A0A388MGC3"/>
<keyword evidence="2" id="KW-1133">Transmembrane helix</keyword>
<dbReference type="EMBL" id="BFEA01002200">
    <property type="protein sequence ID" value="GBG93535.1"/>
    <property type="molecule type" value="Genomic_DNA"/>
</dbReference>
<reference evidence="3 4" key="1">
    <citation type="journal article" date="2018" name="Cell">
        <title>The Chara Genome: Secondary Complexity and Implications for Plant Terrestrialization.</title>
        <authorList>
            <person name="Nishiyama T."/>
            <person name="Sakayama H."/>
            <person name="Vries J.D."/>
            <person name="Buschmann H."/>
            <person name="Saint-Marcoux D."/>
            <person name="Ullrich K.K."/>
            <person name="Haas F.B."/>
            <person name="Vanderstraeten L."/>
            <person name="Becker D."/>
            <person name="Lang D."/>
            <person name="Vosolsobe S."/>
            <person name="Rombauts S."/>
            <person name="Wilhelmsson P.K.I."/>
            <person name="Janitza P."/>
            <person name="Kern R."/>
            <person name="Heyl A."/>
            <person name="Rumpler F."/>
            <person name="Villalobos L.I.A.C."/>
            <person name="Clay J.M."/>
            <person name="Skokan R."/>
            <person name="Toyoda A."/>
            <person name="Suzuki Y."/>
            <person name="Kagoshima H."/>
            <person name="Schijlen E."/>
            <person name="Tajeshwar N."/>
            <person name="Catarino B."/>
            <person name="Hetherington A.J."/>
            <person name="Saltykova A."/>
            <person name="Bonnot C."/>
            <person name="Breuninger H."/>
            <person name="Symeonidi A."/>
            <person name="Radhakrishnan G.V."/>
            <person name="Van Nieuwerburgh F."/>
            <person name="Deforce D."/>
            <person name="Chang C."/>
            <person name="Karol K.G."/>
            <person name="Hedrich R."/>
            <person name="Ulvskov P."/>
            <person name="Glockner G."/>
            <person name="Delwiche C.F."/>
            <person name="Petrasek J."/>
            <person name="Van de Peer Y."/>
            <person name="Friml J."/>
            <person name="Beilby M."/>
            <person name="Dolan L."/>
            <person name="Kohara Y."/>
            <person name="Sugano S."/>
            <person name="Fujiyama A."/>
            <person name="Delaux P.-M."/>
            <person name="Quint M."/>
            <person name="TheiBen G."/>
            <person name="Hagemann M."/>
            <person name="Harholt J."/>
            <person name="Dunand C."/>
            <person name="Zachgo S."/>
            <person name="Langdale J."/>
            <person name="Maumus F."/>
            <person name="Straeten D.V.D."/>
            <person name="Gould S.B."/>
            <person name="Rensing S.A."/>
        </authorList>
    </citation>
    <scope>NUCLEOTIDE SEQUENCE [LARGE SCALE GENOMIC DNA]</scope>
    <source>
        <strain evidence="3 4">S276</strain>
    </source>
</reference>
<keyword evidence="2" id="KW-0472">Membrane</keyword>
<feature type="transmembrane region" description="Helical" evidence="2">
    <location>
        <begin position="114"/>
        <end position="134"/>
    </location>
</feature>
<feature type="compositionally biased region" description="Acidic residues" evidence="1">
    <location>
        <begin position="436"/>
        <end position="456"/>
    </location>
</feature>
<evidence type="ECO:0000313" key="4">
    <source>
        <dbReference type="Proteomes" id="UP000265515"/>
    </source>
</evidence>
<sequence length="1055" mass="118547">MAYVLSLKKRHSMKLGRMWYIVESGLSYAAVALIGLELGALGSSLPPELVRSALVLVVVVAASSIVANLQSKCWAGTSCARILSRGFPEYHPSLSFDERILEGRVIVRRGVFRFCMLLRVLAFILEWVFVVPFVNAKKGLFAVEVKETEWKDTNVKACHSMVVGVVTLHISMLVVDVAGPYYRILCPGKLQNVWKIDYSSPGHPQVLEVQRREGPFWERLWRNQRKMELEFIYQRHLTDHGYFTAEDAKHNPDRCGLPAYWFQDLQKLEHIVLLNLPSLAVDSLESSSANPGRGNRGKLTMALEALSELSGLKNTDVGDEMAAVVQDIPQASRFSVHVDVGRDFGNMGYSLVLKVLRSTTSSVGVEEARLAASIPARLALGLAVIPWQPWRNDRDGDYTWGFLPDRLNHLGELVEELVRIVDQCARKRRTSRNTEAVEDERELEELSAEEEDEDDEGKGKLRLQESALSAVCSLAHAASELHAHRGWLAMEPDVPSSRFCNAFSTLGPGDWPLETPIPKFGGRTYEAIIGWILAELMCPKTERVLLDFLRVGKRKSPSPNLVADSIRIFAYLLCPRMVYWHRFDKRLMDFPDPLCSIESLPHPSKVEAAVKGLIRRCCGKKAKADLSAFSKLHLAKILICQNIRDMDNKVAKLLLQCLAYCSKVRGKREINWFTREVLDTLRDLIATSSPSPRRAICKAIAKPCADGDWQFIQDIQGCKFANHRSSSGVSNCGQVPADLPARIPQDGDRRSSTKAGTWFAFEHCDPSAAGLAADALAGFCDSGCNTPLPDHALEFFSVLLRRFRVERVRSEDSQLKRYWVIFFLRIIDPICNPAWRPACTLKESLYDHSCAVNTDGLEALEDTVNTLLALRNVTRLLQVSVCDCYPAEKILSQESALLSILGRLLRILRYRPGIFKLPTQLRLDALSDQWVGDIRSNSAAVIEKLLRLIVPNHEARMRPFLQSYWARLREWKHKSEEDGGPGSTPAFEGLLEVIDDYSALLHSPAQEDLADARDRSDEFDVSPDQANSEAAPKIVRLTMRQPNQSRTVYCERRFG</sequence>
<feature type="transmembrane region" description="Helical" evidence="2">
    <location>
        <begin position="20"/>
        <end position="43"/>
    </location>
</feature>
<keyword evidence="2" id="KW-0812">Transmembrane</keyword>
<dbReference type="Gramene" id="GBG93535">
    <property type="protein sequence ID" value="GBG93535"/>
    <property type="gene ID" value="CBR_g73493"/>
</dbReference>
<feature type="region of interest" description="Disordered" evidence="1">
    <location>
        <begin position="429"/>
        <end position="460"/>
    </location>
</feature>
<evidence type="ECO:0000313" key="3">
    <source>
        <dbReference type="EMBL" id="GBG93535.1"/>
    </source>
</evidence>
<name>A0A388MGC3_CHABU</name>
<comment type="caution">
    <text evidence="3">The sequence shown here is derived from an EMBL/GenBank/DDBJ whole genome shotgun (WGS) entry which is preliminary data.</text>
</comment>
<evidence type="ECO:0000256" key="2">
    <source>
        <dbReference type="SAM" id="Phobius"/>
    </source>
</evidence>
<proteinExistence type="predicted"/>
<accession>A0A388MGC3</accession>
<dbReference type="SUPFAM" id="SSF48371">
    <property type="entry name" value="ARM repeat"/>
    <property type="match status" value="1"/>
</dbReference>
<dbReference type="InterPro" id="IPR016024">
    <property type="entry name" value="ARM-type_fold"/>
</dbReference>
<protein>
    <submittedName>
        <fullName evidence="3">Uncharacterized protein</fullName>
    </submittedName>
</protein>
<evidence type="ECO:0000256" key="1">
    <source>
        <dbReference type="SAM" id="MobiDB-lite"/>
    </source>
</evidence>
<gene>
    <name evidence="3" type="ORF">CBR_g73493</name>
</gene>
<organism evidence="3 4">
    <name type="scientific">Chara braunii</name>
    <name type="common">Braun's stonewort</name>
    <dbReference type="NCBI Taxonomy" id="69332"/>
    <lineage>
        <taxon>Eukaryota</taxon>
        <taxon>Viridiplantae</taxon>
        <taxon>Streptophyta</taxon>
        <taxon>Charophyceae</taxon>
        <taxon>Charales</taxon>
        <taxon>Characeae</taxon>
        <taxon>Chara</taxon>
    </lineage>
</organism>